<evidence type="ECO:0000256" key="4">
    <source>
        <dbReference type="ARBA" id="ARBA00022475"/>
    </source>
</evidence>
<comment type="caution">
    <text evidence="14">The sequence shown here is derived from an EMBL/GenBank/DDBJ whole genome shotgun (WGS) entry which is preliminary data.</text>
</comment>
<feature type="transmembrane region" description="Helical" evidence="13">
    <location>
        <begin position="243"/>
        <end position="264"/>
    </location>
</feature>
<evidence type="ECO:0000256" key="9">
    <source>
        <dbReference type="ARBA" id="ARBA00022989"/>
    </source>
</evidence>
<dbReference type="PANTHER" id="PTHR32024:SF2">
    <property type="entry name" value="TRK SYSTEM POTASSIUM UPTAKE PROTEIN TRKG-RELATED"/>
    <property type="match status" value="1"/>
</dbReference>
<dbReference type="PIRSF" id="PIRSF006247">
    <property type="entry name" value="TrkH"/>
    <property type="match status" value="1"/>
</dbReference>
<dbReference type="AlphaFoldDB" id="A0A9D1RFM4"/>
<evidence type="ECO:0000256" key="11">
    <source>
        <dbReference type="ARBA" id="ARBA00023136"/>
    </source>
</evidence>
<keyword evidence="9 13" id="KW-1133">Transmembrane helix</keyword>
<keyword evidence="3" id="KW-0813">Transport</keyword>
<feature type="binding site" evidence="12">
    <location>
        <position position="117"/>
    </location>
    <ligand>
        <name>K(+)</name>
        <dbReference type="ChEBI" id="CHEBI:29103"/>
    </ligand>
</feature>
<gene>
    <name evidence="14" type="ORF">IAC47_03015</name>
</gene>
<accession>A0A9D1RFM4</accession>
<dbReference type="GO" id="GO:0046872">
    <property type="term" value="F:metal ion binding"/>
    <property type="evidence" value="ECO:0007669"/>
    <property type="project" value="UniProtKB-KW"/>
</dbReference>
<evidence type="ECO:0000256" key="10">
    <source>
        <dbReference type="ARBA" id="ARBA00023065"/>
    </source>
</evidence>
<feature type="transmembrane region" description="Helical" evidence="13">
    <location>
        <begin position="276"/>
        <end position="300"/>
    </location>
</feature>
<name>A0A9D1RFM4_9BACT</name>
<keyword evidence="7 13" id="KW-0812">Transmembrane</keyword>
<evidence type="ECO:0000256" key="1">
    <source>
        <dbReference type="ARBA" id="ARBA00004429"/>
    </source>
</evidence>
<feature type="transmembrane region" description="Helical" evidence="13">
    <location>
        <begin position="75"/>
        <end position="96"/>
    </location>
</feature>
<comment type="similarity">
    <text evidence="2">Belongs to the TrkH potassium transport family.</text>
</comment>
<feature type="binding site" evidence="12">
    <location>
        <position position="225"/>
    </location>
    <ligand>
        <name>K(+)</name>
        <dbReference type="ChEBI" id="CHEBI:29103"/>
    </ligand>
</feature>
<dbReference type="GO" id="GO:0015379">
    <property type="term" value="F:potassium:chloride symporter activity"/>
    <property type="evidence" value="ECO:0007669"/>
    <property type="project" value="InterPro"/>
</dbReference>
<feature type="transmembrane region" description="Helical" evidence="13">
    <location>
        <begin position="12"/>
        <end position="36"/>
    </location>
</feature>
<sequence length="486" mass="55189">MLLKRKFNKRIFFYVLGMSQLFLAVVFILSMFVSFVYRENSWPHFLLSFAIAGTTGGLLVYFNRNYNSSISKKDGRLIVGLAWVMIPVFGCLPFAFDTHYFSLTNALFESYSGFTTTGATTLKDVEAVPKATLFYRSFIQWVGGLGFSVFIIMFVRNFRNGANNLFNAEFNSIEKEKDSPHIDSTVFRLFFVYSFMTVVCFVLLLFGDMTPFEALCHSLTTIPTGGFSVANRNMAQYDTYSQTVVMCFMFLAGMSYFLLFYLLHGKWRKFFKDEQLRMYLFIIFFFSLGFGFYFVCSLNYTLSDAVRTSLFYVVSVVSSCGFDLKVQDMGMFSTSALILLMFIGGCSASSSTGLKIGRVIVLLKYIPVSIKRLFHPRAIIPVRYNGKPLRDENISLIFGFFFLFLTCFILGAFALSVAGNEFMHSLALSAANISNVGPLMGNLSEGFSYADLNIVSKYILIVLMMIGRLEIYAFFAIFSYSVWSRN</sequence>
<feature type="transmembrane region" description="Helical" evidence="13">
    <location>
        <begin position="138"/>
        <end position="155"/>
    </location>
</feature>
<evidence type="ECO:0000256" key="12">
    <source>
        <dbReference type="PIRSR" id="PIRSR006247-1"/>
    </source>
</evidence>
<organism evidence="14 15">
    <name type="scientific">Candidatus Onthomorpha intestinigallinarum</name>
    <dbReference type="NCBI Taxonomy" id="2840880"/>
    <lineage>
        <taxon>Bacteria</taxon>
        <taxon>Pseudomonadati</taxon>
        <taxon>Bacteroidota</taxon>
        <taxon>Bacteroidia</taxon>
        <taxon>Bacteroidales</taxon>
        <taxon>Candidatus Onthomorpha</taxon>
    </lineage>
</organism>
<evidence type="ECO:0000313" key="14">
    <source>
        <dbReference type="EMBL" id="HIW87228.1"/>
    </source>
</evidence>
<evidence type="ECO:0000256" key="2">
    <source>
        <dbReference type="ARBA" id="ARBA00009137"/>
    </source>
</evidence>
<evidence type="ECO:0000256" key="8">
    <source>
        <dbReference type="ARBA" id="ARBA00022958"/>
    </source>
</evidence>
<feature type="transmembrane region" description="Helical" evidence="13">
    <location>
        <begin position="42"/>
        <end position="63"/>
    </location>
</feature>
<dbReference type="InterPro" id="IPR003445">
    <property type="entry name" value="Cat_transpt"/>
</dbReference>
<evidence type="ECO:0000256" key="5">
    <source>
        <dbReference type="ARBA" id="ARBA00022519"/>
    </source>
</evidence>
<keyword evidence="8 12" id="KW-0630">Potassium</keyword>
<feature type="binding site" evidence="12">
    <location>
        <position position="436"/>
    </location>
    <ligand>
        <name>K(+)</name>
        <dbReference type="ChEBI" id="CHEBI:29103"/>
    </ligand>
</feature>
<dbReference type="PANTHER" id="PTHR32024">
    <property type="entry name" value="TRK SYSTEM POTASSIUM UPTAKE PROTEIN TRKG-RELATED"/>
    <property type="match status" value="1"/>
</dbReference>
<reference evidence="14" key="1">
    <citation type="journal article" date="2021" name="PeerJ">
        <title>Extensive microbial diversity within the chicken gut microbiome revealed by metagenomics and culture.</title>
        <authorList>
            <person name="Gilroy R."/>
            <person name="Ravi A."/>
            <person name="Getino M."/>
            <person name="Pursley I."/>
            <person name="Horton D.L."/>
            <person name="Alikhan N.F."/>
            <person name="Baker D."/>
            <person name="Gharbi K."/>
            <person name="Hall N."/>
            <person name="Watson M."/>
            <person name="Adriaenssens E.M."/>
            <person name="Foster-Nyarko E."/>
            <person name="Jarju S."/>
            <person name="Secka A."/>
            <person name="Antonio M."/>
            <person name="Oren A."/>
            <person name="Chaudhuri R.R."/>
            <person name="La Ragione R."/>
            <person name="Hildebrand F."/>
            <person name="Pallen M.J."/>
        </authorList>
    </citation>
    <scope>NUCLEOTIDE SEQUENCE</scope>
    <source>
        <strain evidence="14">Gambia16-930</strain>
    </source>
</reference>
<feature type="transmembrane region" description="Helical" evidence="13">
    <location>
        <begin position="458"/>
        <end position="483"/>
    </location>
</feature>
<evidence type="ECO:0000256" key="3">
    <source>
        <dbReference type="ARBA" id="ARBA00022448"/>
    </source>
</evidence>
<evidence type="ECO:0000313" key="15">
    <source>
        <dbReference type="Proteomes" id="UP000824267"/>
    </source>
</evidence>
<keyword evidence="5" id="KW-0997">Cell inner membrane</keyword>
<keyword evidence="6" id="KW-0633">Potassium transport</keyword>
<feature type="transmembrane region" description="Helical" evidence="13">
    <location>
        <begin position="185"/>
        <end position="206"/>
    </location>
</feature>
<evidence type="ECO:0000256" key="7">
    <source>
        <dbReference type="ARBA" id="ARBA00022692"/>
    </source>
</evidence>
<dbReference type="InterPro" id="IPR004772">
    <property type="entry name" value="TrkH"/>
</dbReference>
<feature type="binding site" evidence="12">
    <location>
        <position position="116"/>
    </location>
    <ligand>
        <name>K(+)</name>
        <dbReference type="ChEBI" id="CHEBI:29103"/>
    </ligand>
</feature>
<comment type="subcellular location">
    <subcellularLocation>
        <location evidence="1">Cell inner membrane</location>
        <topology evidence="1">Multi-pass membrane protein</topology>
    </subcellularLocation>
</comment>
<protein>
    <submittedName>
        <fullName evidence="14">TrkH family potassium uptake protein</fullName>
    </submittedName>
</protein>
<dbReference type="GO" id="GO:0005886">
    <property type="term" value="C:plasma membrane"/>
    <property type="evidence" value="ECO:0007669"/>
    <property type="project" value="UniProtKB-SubCell"/>
</dbReference>
<reference evidence="14" key="2">
    <citation type="submission" date="2021-04" db="EMBL/GenBank/DDBJ databases">
        <authorList>
            <person name="Gilroy R."/>
        </authorList>
    </citation>
    <scope>NUCLEOTIDE SEQUENCE</scope>
    <source>
        <strain evidence="14">Gambia16-930</strain>
    </source>
</reference>
<feature type="transmembrane region" description="Helical" evidence="13">
    <location>
        <begin position="331"/>
        <end position="350"/>
    </location>
</feature>
<dbReference type="Proteomes" id="UP000824267">
    <property type="component" value="Unassembled WGS sequence"/>
</dbReference>
<proteinExistence type="inferred from homology"/>
<feature type="transmembrane region" description="Helical" evidence="13">
    <location>
        <begin position="394"/>
        <end position="418"/>
    </location>
</feature>
<dbReference type="EMBL" id="DXGG01000104">
    <property type="protein sequence ID" value="HIW87228.1"/>
    <property type="molecule type" value="Genomic_DNA"/>
</dbReference>
<keyword evidence="11 13" id="KW-0472">Membrane</keyword>
<keyword evidence="10" id="KW-0406">Ion transport</keyword>
<feature type="binding site" evidence="12">
    <location>
        <position position="435"/>
    </location>
    <ligand>
        <name>K(+)</name>
        <dbReference type="ChEBI" id="CHEBI:29103"/>
    </ligand>
</feature>
<dbReference type="Pfam" id="PF02386">
    <property type="entry name" value="TrkH"/>
    <property type="match status" value="1"/>
</dbReference>
<evidence type="ECO:0000256" key="13">
    <source>
        <dbReference type="SAM" id="Phobius"/>
    </source>
</evidence>
<keyword evidence="4" id="KW-1003">Cell membrane</keyword>
<keyword evidence="12" id="KW-0479">Metal-binding</keyword>
<evidence type="ECO:0000256" key="6">
    <source>
        <dbReference type="ARBA" id="ARBA00022538"/>
    </source>
</evidence>